<dbReference type="SMART" id="SM00823">
    <property type="entry name" value="PKS_PP"/>
    <property type="match status" value="2"/>
</dbReference>
<dbReference type="FunFam" id="2.30.38.10:FF:000001">
    <property type="entry name" value="Non-ribosomal peptide synthetase PvdI"/>
    <property type="match status" value="2"/>
</dbReference>
<dbReference type="GO" id="GO:0003824">
    <property type="term" value="F:catalytic activity"/>
    <property type="evidence" value="ECO:0007669"/>
    <property type="project" value="InterPro"/>
</dbReference>
<feature type="domain" description="Carrier" evidence="5">
    <location>
        <begin position="1009"/>
        <end position="1083"/>
    </location>
</feature>
<comment type="similarity">
    <text evidence="2">Belongs to the ATP-dependent AMP-binding enzyme family.</text>
</comment>
<dbReference type="PANTHER" id="PTHR45527:SF1">
    <property type="entry name" value="FATTY ACID SYNTHASE"/>
    <property type="match status" value="1"/>
</dbReference>
<feature type="domain" description="Carrier" evidence="5">
    <location>
        <begin position="2086"/>
        <end position="2161"/>
    </location>
</feature>
<dbReference type="CDD" id="cd19544">
    <property type="entry name" value="E-C_NRPS"/>
    <property type="match status" value="1"/>
</dbReference>
<dbReference type="InterPro" id="IPR036736">
    <property type="entry name" value="ACP-like_sf"/>
</dbReference>
<dbReference type="FunFam" id="3.30.300.30:FF:000010">
    <property type="entry name" value="Enterobactin synthetase component F"/>
    <property type="match status" value="2"/>
</dbReference>
<evidence type="ECO:0000313" key="6">
    <source>
        <dbReference type="EMBL" id="PWB94426.1"/>
    </source>
</evidence>
<evidence type="ECO:0000313" key="7">
    <source>
        <dbReference type="Proteomes" id="UP000245137"/>
    </source>
</evidence>
<evidence type="ECO:0000256" key="2">
    <source>
        <dbReference type="ARBA" id="ARBA00006432"/>
    </source>
</evidence>
<dbReference type="Pfam" id="PF00550">
    <property type="entry name" value="PP-binding"/>
    <property type="match status" value="2"/>
</dbReference>
<dbReference type="SUPFAM" id="SSF52777">
    <property type="entry name" value="CoA-dependent acyltransferases"/>
    <property type="match status" value="4"/>
</dbReference>
<dbReference type="FunFam" id="3.40.50.980:FF:000001">
    <property type="entry name" value="Non-ribosomal peptide synthetase"/>
    <property type="match status" value="2"/>
</dbReference>
<comment type="caution">
    <text evidence="6">The sequence shown here is derived from an EMBL/GenBank/DDBJ whole genome shotgun (WGS) entry which is preliminary data.</text>
</comment>
<dbReference type="InterPro" id="IPR006162">
    <property type="entry name" value="Ppantetheine_attach_site"/>
</dbReference>
<dbReference type="FunFam" id="1.10.1200.10:FF:000005">
    <property type="entry name" value="Nonribosomal peptide synthetase 1"/>
    <property type="match status" value="2"/>
</dbReference>
<keyword evidence="7" id="KW-1185">Reference proteome</keyword>
<dbReference type="Gene3D" id="3.30.300.30">
    <property type="match status" value="2"/>
</dbReference>
<evidence type="ECO:0000259" key="5">
    <source>
        <dbReference type="PROSITE" id="PS50075"/>
    </source>
</evidence>
<dbReference type="Pfam" id="PF00668">
    <property type="entry name" value="Condensation"/>
    <property type="match status" value="2"/>
</dbReference>
<evidence type="ECO:0000256" key="3">
    <source>
        <dbReference type="ARBA" id="ARBA00022450"/>
    </source>
</evidence>
<dbReference type="Pfam" id="PF00501">
    <property type="entry name" value="AMP-binding"/>
    <property type="match status" value="2"/>
</dbReference>
<dbReference type="PROSITE" id="PS00455">
    <property type="entry name" value="AMP_BINDING"/>
    <property type="match status" value="2"/>
</dbReference>
<dbReference type="SUPFAM" id="SSF56801">
    <property type="entry name" value="Acetyl-CoA synthetase-like"/>
    <property type="match status" value="2"/>
</dbReference>
<dbReference type="InterPro" id="IPR020845">
    <property type="entry name" value="AMP-binding_CS"/>
</dbReference>
<dbReference type="PROSITE" id="PS50075">
    <property type="entry name" value="CARRIER"/>
    <property type="match status" value="2"/>
</dbReference>
<dbReference type="FunFam" id="3.40.50.980:FF:000002">
    <property type="entry name" value="Enterobactin synthetase component F"/>
    <property type="match status" value="1"/>
</dbReference>
<keyword evidence="4" id="KW-0597">Phosphoprotein</keyword>
<evidence type="ECO:0000256" key="1">
    <source>
        <dbReference type="ARBA" id="ARBA00001957"/>
    </source>
</evidence>
<dbReference type="PANTHER" id="PTHR45527">
    <property type="entry name" value="NONRIBOSOMAL PEPTIDE SYNTHETASE"/>
    <property type="match status" value="1"/>
</dbReference>
<dbReference type="Pfam" id="PF13193">
    <property type="entry name" value="AMP-binding_C"/>
    <property type="match status" value="2"/>
</dbReference>
<dbReference type="InterPro" id="IPR001242">
    <property type="entry name" value="Condensation_dom"/>
</dbReference>
<dbReference type="InterPro" id="IPR000873">
    <property type="entry name" value="AMP-dep_synth/lig_dom"/>
</dbReference>
<dbReference type="Gene3D" id="3.40.50.1820">
    <property type="entry name" value="alpha/beta hydrolase"/>
    <property type="match status" value="1"/>
</dbReference>
<dbReference type="NCBIfam" id="TIGR01733">
    <property type="entry name" value="AA-adenyl-dom"/>
    <property type="match status" value="2"/>
</dbReference>
<dbReference type="CDD" id="cd17646">
    <property type="entry name" value="A_NRPS_AB3403-like"/>
    <property type="match status" value="1"/>
</dbReference>
<dbReference type="InterPro" id="IPR009081">
    <property type="entry name" value="PP-bd_ACP"/>
</dbReference>
<dbReference type="Proteomes" id="UP000245137">
    <property type="component" value="Unassembled WGS sequence"/>
</dbReference>
<dbReference type="InterPro" id="IPR023213">
    <property type="entry name" value="CAT-like_dom_sf"/>
</dbReference>
<dbReference type="EMBL" id="PUIV01000008">
    <property type="protein sequence ID" value="PWB94426.1"/>
    <property type="molecule type" value="Genomic_DNA"/>
</dbReference>
<dbReference type="CDD" id="cd19531">
    <property type="entry name" value="LCL_NRPS-like"/>
    <property type="match status" value="1"/>
</dbReference>
<dbReference type="FunFam" id="3.40.50.12780:FF:000012">
    <property type="entry name" value="Non-ribosomal peptide synthetase"/>
    <property type="match status" value="2"/>
</dbReference>
<dbReference type="GO" id="GO:0031177">
    <property type="term" value="F:phosphopantetheine binding"/>
    <property type="evidence" value="ECO:0007669"/>
    <property type="project" value="InterPro"/>
</dbReference>
<gene>
    <name evidence="6" type="ORF">C5689_07845</name>
</gene>
<dbReference type="InterPro" id="IPR045851">
    <property type="entry name" value="AMP-bd_C_sf"/>
</dbReference>
<evidence type="ECO:0000256" key="4">
    <source>
        <dbReference type="ARBA" id="ARBA00022553"/>
    </source>
</evidence>
<name>A0A2U1SS37_METSR</name>
<dbReference type="SUPFAM" id="SSF47336">
    <property type="entry name" value="ACP-like"/>
    <property type="match status" value="2"/>
</dbReference>
<dbReference type="InterPro" id="IPR025110">
    <property type="entry name" value="AMP-bd_C"/>
</dbReference>
<dbReference type="InterPro" id="IPR010071">
    <property type="entry name" value="AA_adenyl_dom"/>
</dbReference>
<dbReference type="Gene3D" id="1.10.1200.10">
    <property type="entry name" value="ACP-like"/>
    <property type="match status" value="1"/>
</dbReference>
<dbReference type="NCBIfam" id="NF003417">
    <property type="entry name" value="PRK04813.1"/>
    <property type="match status" value="2"/>
</dbReference>
<dbReference type="GO" id="GO:0005737">
    <property type="term" value="C:cytoplasm"/>
    <property type="evidence" value="ECO:0007669"/>
    <property type="project" value="TreeGrafter"/>
</dbReference>
<dbReference type="GO" id="GO:0044550">
    <property type="term" value="P:secondary metabolite biosynthetic process"/>
    <property type="evidence" value="ECO:0007669"/>
    <property type="project" value="UniProtKB-ARBA"/>
</dbReference>
<protein>
    <submittedName>
        <fullName evidence="6">Non-ribosomal peptide synthetase</fullName>
    </submittedName>
</protein>
<dbReference type="GO" id="GO:0043041">
    <property type="term" value="P:amino acid activation for nonribosomal peptide biosynthetic process"/>
    <property type="evidence" value="ECO:0007669"/>
    <property type="project" value="TreeGrafter"/>
</dbReference>
<keyword evidence="3" id="KW-0596">Phosphopantetheine</keyword>
<dbReference type="InterPro" id="IPR029058">
    <property type="entry name" value="AB_hydrolase_fold"/>
</dbReference>
<proteinExistence type="inferred from homology"/>
<reference evidence="6 7" key="1">
    <citation type="journal article" date="2018" name="Appl. Microbiol. Biotechnol.">
        <title>Co-cultivation of the strictly anaerobic methanogen Methanosarcina barkeri with aerobic methanotrophs in an oxygen-limited membrane bioreactor.</title>
        <authorList>
            <person name="In 't Zandt M.H."/>
            <person name="van den Bosch T.J.M."/>
            <person name="Rijkers R."/>
            <person name="van Kessel M.A.H.J."/>
            <person name="Jetten M.S.M."/>
            <person name="Welte C.U."/>
        </authorList>
    </citation>
    <scope>NUCLEOTIDE SEQUENCE [LARGE SCALE GENOMIC DNA]</scope>
    <source>
        <strain evidence="6 7">DSM 17706</strain>
    </source>
</reference>
<organism evidence="6 7">
    <name type="scientific">Methylosinus sporium</name>
    <dbReference type="NCBI Taxonomy" id="428"/>
    <lineage>
        <taxon>Bacteria</taxon>
        <taxon>Pseudomonadati</taxon>
        <taxon>Pseudomonadota</taxon>
        <taxon>Alphaproteobacteria</taxon>
        <taxon>Hyphomicrobiales</taxon>
        <taxon>Methylocystaceae</taxon>
        <taxon>Methylosinus</taxon>
    </lineage>
</organism>
<accession>A0A2U1SS37</accession>
<sequence>MFEEIEMDQFVERMARLSPEKRALLMRRLGEKAAAEAIGARTSGSAKPLSFAQQRLWFVDQIEPGGAHYNNIGAFRMSGELELGVFVAAINEIIRRHEVLRTTFVMRDGGPIQAVHSELKIAAPVIDLGRLDAERREEEARRLVDEEALRPFDLTKGPLLRTLVLDLGAHPVTGQREYVVTFTLHHIVSDGWSTDILIREFVALYEAFVAGRSSPLPDLAIQYADYAAWQRDWLQGEVLERQLDYWRDRLADAPSALDLPTDRPRPPALDHGGTTYRFGVSKELADRLRSLGRRQGATLFMVLLAGFQLLLSRHSGQRDICVGTPIANRRRAELEGLIGFFVNTLVLRADLSGDPTFLAFLAQTRETALGAQEHQDLPFERLVEELQPARDNRSALFQAMFVLQNAPTRELALPGLRVEPVALEGRTAKFDLTLALEEGDDGLIASFEYATALFDAQTIARMADHYVNLLEGIVADPHSRVSRLPMLSDDERRRLLVEWNDTAAAYPRDEPIHDLFEEQVARMPEAVAVAFGGDRLTYGELNVKANRLAHRLCRLGVGPETVVGICVERSLEMIVALLGVLKAGGAYLPLDPDYPSERLAYMIDDASPALALTQRSLRERLPDTVETLCLDTDWASIEGESEANPVSRATAQNLAYVIYTSGSTGRPKGALIVHRNAVAMLHWAKGLFGDERIEGLAAATSLSFDLSVFEIFLPLCRGIKLFVLKDITELGRFERHDGILINTVPSVMAELLRLDRVPASARIINLAGEPLPRSLARTLNHRRGVEAVFNLYGPSECTTYSSFAVLDKNDRRNPPIGRPISNTQIYLLDAGLEPVPAGVAGELYIGGAGLARGYLGRPDLTAERFVPNPFGDTGERLYRTGDLARYRADGDIEFLGRIDHQVKVRGFRIELGEVEAALSGVESVREAVAVAREDASGDKRLVAYVVGRVGADASVAELRAALQRELPDYMVPSAFVVLDALPLTKNGKVDRKALPAPDVEAQIACAYVAPRTPVEETLCRIWADVLGLERVGIDDDFFEFGGHSLLAVRLLERLRRQGLQTDVRALFGHPTPARLAAAIGDQRAVVVPPNLIERGCEAITPAMLPLAALTQAEIDRIVGAVPGGAANVQDIYPLAPLQEGILFHHLMALEGDPYLLSYVLSFDLRERLDGFVAALQAVVARHDILRTSIAWEGSAEPMQVVWREAPLRVEDVRLDPAAGDVAEQLRARFDPRRFRLDVRHAPLMRGFAAHDAAGERWVLLLLAHHLALDHTTLEIAAEEARAHLMGKSALLPAATPFRDFVAQARLGVSREEHEAFFEAMLGDVKEVTAPFGLLDVRGDSSGVAEARLALDADLARRLRARARGLGVSAASLCHQAFAQLLARASGRSDVVFGTVLFGRMHGGVGTDRALGLFINTLPLRVRIGAEGIAASVRRMHGLLTALLRHEHASLSLAQRCSGVEAPAPLFSALLNYRHNPASSDAARHASAIVEGVTTLHAEERTNYPFTLSVDDLGEGFHLAVQTRGAIDPAQVCVYMRTTLKELVEALETAPETPARELEVLPPAERQKLLVEWNATAADYSRDKCLHGLFEAQAARSPEAVAVVFEKERLTYGELNARANRLAHRLVGLGVVAETIVGICAERCLEMVVGLLGVLKAGGAYLPLDPDYPSERLAYMIADARPALVLTQERLRERLPATIQTVCLDAHRTAIESDGNPVLRAAPHNLAYVIYTSGSTGKPKGVAVPHRGVVNRLEWMQARYELTESDTVLQKTPYGFDVSVWEFFWPLTVGARLALAPPNDHRDPRSLRAIIEREQVTTLHFVPSMLQTFLNVPDLPPLTTVRRVLCSGEELPAGLEEQFHLQQSSELHNLYGPTEASIDVTAYACRRDTAQTRIPIGRPIWNTQIYLLDADLEPAPMGVAGELYIGGVGLARGYLGRPDLTAERFVPNPFGEAGERLYRTGDSARYRANGNIEFLGRIDHQVKIRGFRIELGEIEAALSGLDEIREAVVVAREDAAGDMRLVAYVVWRDRAELSTAELRAALQRDLPDYMVPSAFVVLDALPLTTNGKADRKALPAPEARSARRYVAPRTPTEEALCHIWADVLGLERVGIEDNFFELGGHSLKALQSISRIWQNLGVSFPMSVFYEADTLSAVAESVEILRGLDAPERPEHAPSVELEEFEI</sequence>
<comment type="cofactor">
    <cofactor evidence="1">
        <name>pantetheine 4'-phosphate</name>
        <dbReference type="ChEBI" id="CHEBI:47942"/>
    </cofactor>
</comment>
<dbReference type="Gene3D" id="3.40.50.980">
    <property type="match status" value="4"/>
</dbReference>
<dbReference type="PROSITE" id="PS00012">
    <property type="entry name" value="PHOSPHOPANTETHEINE"/>
    <property type="match status" value="2"/>
</dbReference>
<dbReference type="Gene3D" id="2.30.38.10">
    <property type="entry name" value="Luciferase, Domain 3"/>
    <property type="match status" value="2"/>
</dbReference>
<dbReference type="InterPro" id="IPR020806">
    <property type="entry name" value="PKS_PP-bd"/>
</dbReference>
<dbReference type="Gene3D" id="3.30.559.30">
    <property type="entry name" value="Nonribosomal peptide synthetase, condensation domain"/>
    <property type="match status" value="2"/>
</dbReference>
<dbReference type="Gene3D" id="3.30.559.10">
    <property type="entry name" value="Chloramphenicol acetyltransferase-like domain"/>
    <property type="match status" value="2"/>
</dbReference>